<proteinExistence type="inferred from homology"/>
<evidence type="ECO:0000256" key="4">
    <source>
        <dbReference type="ARBA" id="ARBA00023002"/>
    </source>
</evidence>
<accession>A0A368L3J9</accession>
<dbReference type="PANTHER" id="PTHR43408:SF1">
    <property type="entry name" value="FMN REDUCTASE (NADPH)"/>
    <property type="match status" value="1"/>
</dbReference>
<keyword evidence="4 6" id="KW-0560">Oxidoreductase</keyword>
<gene>
    <name evidence="6" type="primary">ssuE</name>
    <name evidence="6" type="ORF">DU000_04805</name>
</gene>
<dbReference type="EC" id="1.5.1.38" evidence="6"/>
<sequence length="200" mass="21666">MTILLIAGSPTSPSRSARLLSYVGDRLSELGHQLDQLNVRDLPSQPLLHADFSHPAIKIAQNKVALADAVVIATPVYKAAYSGVLKAFLDLLPQTGLAGKLVLPLATGGSLAHMLALDYGLRPVLSSLAARQVLPSVYAVEQQVQWSEEAGLTLDPEIELRLQDSVQRVHQTLTFASTENQAWQTTVFEPVNFQTVRCST</sequence>
<comment type="caution">
    <text evidence="6">The sequence shown here is derived from an EMBL/GenBank/DDBJ whole genome shotgun (WGS) entry which is preliminary data.</text>
</comment>
<dbReference type="InterPro" id="IPR020048">
    <property type="entry name" value="NADPH-dep_FMN_reduc_SsuE"/>
</dbReference>
<dbReference type="InterPro" id="IPR029039">
    <property type="entry name" value="Flavoprotein-like_sf"/>
</dbReference>
<evidence type="ECO:0000256" key="2">
    <source>
        <dbReference type="ARBA" id="ARBA00022630"/>
    </source>
</evidence>
<dbReference type="Proteomes" id="UP000252357">
    <property type="component" value="Unassembled WGS sequence"/>
</dbReference>
<evidence type="ECO:0000313" key="6">
    <source>
        <dbReference type="EMBL" id="RCS58157.1"/>
    </source>
</evidence>
<keyword evidence="3" id="KW-0288">FMN</keyword>
<name>A0A368L3J9_9BURK</name>
<evidence type="ECO:0000313" key="7">
    <source>
        <dbReference type="Proteomes" id="UP000252357"/>
    </source>
</evidence>
<dbReference type="Gene3D" id="3.40.50.360">
    <property type="match status" value="1"/>
</dbReference>
<dbReference type="GO" id="GO:0052873">
    <property type="term" value="F:FMN reductase (NADPH) activity"/>
    <property type="evidence" value="ECO:0007669"/>
    <property type="project" value="UniProtKB-EC"/>
</dbReference>
<dbReference type="SUPFAM" id="SSF52218">
    <property type="entry name" value="Flavoproteins"/>
    <property type="match status" value="1"/>
</dbReference>
<keyword evidence="7" id="KW-1185">Reference proteome</keyword>
<evidence type="ECO:0000256" key="1">
    <source>
        <dbReference type="ARBA" id="ARBA00005990"/>
    </source>
</evidence>
<keyword evidence="2" id="KW-0285">Flavoprotein</keyword>
<dbReference type="EMBL" id="QPGB01000002">
    <property type="protein sequence ID" value="RCS58157.1"/>
    <property type="molecule type" value="Genomic_DNA"/>
</dbReference>
<organism evidence="6 7">
    <name type="scientific">Parvibium lacunae</name>
    <dbReference type="NCBI Taxonomy" id="1888893"/>
    <lineage>
        <taxon>Bacteria</taxon>
        <taxon>Pseudomonadati</taxon>
        <taxon>Pseudomonadota</taxon>
        <taxon>Betaproteobacteria</taxon>
        <taxon>Burkholderiales</taxon>
        <taxon>Alcaligenaceae</taxon>
        <taxon>Parvibium</taxon>
    </lineage>
</organism>
<dbReference type="InterPro" id="IPR005025">
    <property type="entry name" value="FMN_Rdtase-like_dom"/>
</dbReference>
<evidence type="ECO:0000256" key="3">
    <source>
        <dbReference type="ARBA" id="ARBA00022643"/>
    </source>
</evidence>
<reference evidence="6 7" key="1">
    <citation type="journal article" date="2018" name="Int. J. Syst. Evol. Microbiol.">
        <title>Parvibium lacunae gen. nov., sp. nov., a new member of the family Alcaligenaceae isolated from a freshwater pond.</title>
        <authorList>
            <person name="Chen W.M."/>
            <person name="Xie P.B."/>
            <person name="Hsu M.Y."/>
            <person name="Sheu S.Y."/>
        </authorList>
    </citation>
    <scope>NUCLEOTIDE SEQUENCE [LARGE SCALE GENOMIC DNA]</scope>
    <source>
        <strain evidence="6 7">KMB9</strain>
    </source>
</reference>
<dbReference type="GO" id="GO:0046306">
    <property type="term" value="P:alkanesulfonate catabolic process"/>
    <property type="evidence" value="ECO:0007669"/>
    <property type="project" value="InterPro"/>
</dbReference>
<dbReference type="AlphaFoldDB" id="A0A368L3J9"/>
<protein>
    <submittedName>
        <fullName evidence="6">FMN reductase (NADPH)</fullName>
        <ecNumber evidence="6">1.5.1.38</ecNumber>
    </submittedName>
</protein>
<dbReference type="InterPro" id="IPR051814">
    <property type="entry name" value="NAD(P)H-dep_FMN_reductase"/>
</dbReference>
<dbReference type="RefSeq" id="WP_114402242.1">
    <property type="nucleotide sequence ID" value="NZ_QPGB01000002.1"/>
</dbReference>
<dbReference type="Pfam" id="PF03358">
    <property type="entry name" value="FMN_red"/>
    <property type="match status" value="1"/>
</dbReference>
<dbReference type="PANTHER" id="PTHR43408">
    <property type="entry name" value="FMN REDUCTASE (NADPH)"/>
    <property type="match status" value="1"/>
</dbReference>
<evidence type="ECO:0000259" key="5">
    <source>
        <dbReference type="Pfam" id="PF03358"/>
    </source>
</evidence>
<feature type="domain" description="NADPH-dependent FMN reductase-like" evidence="5">
    <location>
        <begin position="1"/>
        <end position="143"/>
    </location>
</feature>
<comment type="similarity">
    <text evidence="1">Belongs to the SsuE family.</text>
</comment>
<dbReference type="OrthoDB" id="1643408at2"/>
<dbReference type="NCBIfam" id="TIGR03567">
    <property type="entry name" value="FMN_reduc_SsuE"/>
    <property type="match status" value="1"/>
</dbReference>